<accession>A0A5K3G059</accession>
<dbReference type="WBParaSite" id="MCU_013661-RA">
    <property type="protein sequence ID" value="MCU_013661-RA"/>
    <property type="gene ID" value="MCU_013661"/>
</dbReference>
<sequence>MHTLNQLRALSRRRRRRPLHVDLTCLAGRQCVHILPRQSTLLRSLLLSLSLSLSDCNCPRLSPTLAATLTQ</sequence>
<protein>
    <submittedName>
        <fullName evidence="1">Uncharacterized protein</fullName>
    </submittedName>
</protein>
<evidence type="ECO:0000313" key="1">
    <source>
        <dbReference type="WBParaSite" id="MCU_013661-RA"/>
    </source>
</evidence>
<organism evidence="1">
    <name type="scientific">Mesocestoides corti</name>
    <name type="common">Flatworm</name>
    <dbReference type="NCBI Taxonomy" id="53468"/>
    <lineage>
        <taxon>Eukaryota</taxon>
        <taxon>Metazoa</taxon>
        <taxon>Spiralia</taxon>
        <taxon>Lophotrochozoa</taxon>
        <taxon>Platyhelminthes</taxon>
        <taxon>Cestoda</taxon>
        <taxon>Eucestoda</taxon>
        <taxon>Cyclophyllidea</taxon>
        <taxon>Mesocestoididae</taxon>
        <taxon>Mesocestoides</taxon>
    </lineage>
</organism>
<reference evidence="1" key="1">
    <citation type="submission" date="2019-11" db="UniProtKB">
        <authorList>
            <consortium name="WormBaseParasite"/>
        </authorList>
    </citation>
    <scope>IDENTIFICATION</scope>
</reference>
<dbReference type="AlphaFoldDB" id="A0A5K3G059"/>
<name>A0A5K3G059_MESCO</name>
<proteinExistence type="predicted"/>